<feature type="non-terminal residue" evidence="1">
    <location>
        <position position="77"/>
    </location>
</feature>
<organism evidence="1 2">
    <name type="scientific">Nephila pilipes</name>
    <name type="common">Giant wood spider</name>
    <name type="synonym">Nephila maculata</name>
    <dbReference type="NCBI Taxonomy" id="299642"/>
    <lineage>
        <taxon>Eukaryota</taxon>
        <taxon>Metazoa</taxon>
        <taxon>Ecdysozoa</taxon>
        <taxon>Arthropoda</taxon>
        <taxon>Chelicerata</taxon>
        <taxon>Arachnida</taxon>
        <taxon>Araneae</taxon>
        <taxon>Araneomorphae</taxon>
        <taxon>Entelegynae</taxon>
        <taxon>Araneoidea</taxon>
        <taxon>Nephilidae</taxon>
        <taxon>Nephila</taxon>
    </lineage>
</organism>
<dbReference type="OrthoDB" id="6427993at2759"/>
<reference evidence="1" key="1">
    <citation type="submission" date="2020-08" db="EMBL/GenBank/DDBJ databases">
        <title>Multicomponent nature underlies the extraordinary mechanical properties of spider dragline silk.</title>
        <authorList>
            <person name="Kono N."/>
            <person name="Nakamura H."/>
            <person name="Mori M."/>
            <person name="Yoshida Y."/>
            <person name="Ohtoshi R."/>
            <person name="Malay A.D."/>
            <person name="Moran D.A.P."/>
            <person name="Tomita M."/>
            <person name="Numata K."/>
            <person name="Arakawa K."/>
        </authorList>
    </citation>
    <scope>NUCLEOTIDE SEQUENCE</scope>
</reference>
<accession>A0A8X6IU62</accession>
<name>A0A8X6IU62_NEPPI</name>
<dbReference type="EMBL" id="BMAW01093503">
    <property type="protein sequence ID" value="GFS60735.1"/>
    <property type="molecule type" value="Genomic_DNA"/>
</dbReference>
<sequence length="77" mass="8804">MSRKSAHCRSGLITGIRNGALWKSTFQNLENQKVNVTSASSKKLCLDSSRYENNLNWTLKDMIDKSRQFLVEISKLL</sequence>
<comment type="caution">
    <text evidence="1">The sequence shown here is derived from an EMBL/GenBank/DDBJ whole genome shotgun (WGS) entry which is preliminary data.</text>
</comment>
<keyword evidence="2" id="KW-1185">Reference proteome</keyword>
<gene>
    <name evidence="1" type="ORF">NPIL_517061</name>
</gene>
<evidence type="ECO:0000313" key="1">
    <source>
        <dbReference type="EMBL" id="GFS60735.1"/>
    </source>
</evidence>
<proteinExistence type="predicted"/>
<protein>
    <submittedName>
        <fullName evidence="1">Uncharacterized protein</fullName>
    </submittedName>
</protein>
<evidence type="ECO:0000313" key="2">
    <source>
        <dbReference type="Proteomes" id="UP000887013"/>
    </source>
</evidence>
<dbReference type="Proteomes" id="UP000887013">
    <property type="component" value="Unassembled WGS sequence"/>
</dbReference>
<dbReference type="AlphaFoldDB" id="A0A8X6IU62"/>